<organism evidence="1 2">
    <name type="scientific">Colletotrichum costaricense</name>
    <dbReference type="NCBI Taxonomy" id="1209916"/>
    <lineage>
        <taxon>Eukaryota</taxon>
        <taxon>Fungi</taxon>
        <taxon>Dikarya</taxon>
        <taxon>Ascomycota</taxon>
        <taxon>Pezizomycotina</taxon>
        <taxon>Sordariomycetes</taxon>
        <taxon>Hypocreomycetidae</taxon>
        <taxon>Glomerellales</taxon>
        <taxon>Glomerellaceae</taxon>
        <taxon>Colletotrichum</taxon>
        <taxon>Colletotrichum acutatum species complex</taxon>
    </lineage>
</organism>
<dbReference type="Proteomes" id="UP001240678">
    <property type="component" value="Unassembled WGS sequence"/>
</dbReference>
<dbReference type="RefSeq" id="XP_060319250.1">
    <property type="nucleotide sequence ID" value="XM_060450600.1"/>
</dbReference>
<proteinExistence type="predicted"/>
<evidence type="ECO:0000313" key="1">
    <source>
        <dbReference type="EMBL" id="KAK1537089.1"/>
    </source>
</evidence>
<comment type="caution">
    <text evidence="1">The sequence shown here is derived from an EMBL/GenBank/DDBJ whole genome shotgun (WGS) entry which is preliminary data.</text>
</comment>
<keyword evidence="2" id="KW-1185">Reference proteome</keyword>
<name>A0AAI9Z990_9PEZI</name>
<dbReference type="EMBL" id="MOOE01000002">
    <property type="protein sequence ID" value="KAK1537089.1"/>
    <property type="molecule type" value="Genomic_DNA"/>
</dbReference>
<gene>
    <name evidence="1" type="ORF">CCOS01_02409</name>
</gene>
<sequence length="113" mass="12712">MNDTWSYARIDAQQSIDIAVNEKASHDFGGKDAFDTMNRVGEAEENTVGLVKLWQRKSIKQLPEILQLVGQPLLAPLASMFAANGFFPHDIDRLLESSFDGDIEDNDWPADFR</sequence>
<reference evidence="1 2" key="1">
    <citation type="submission" date="2016-10" db="EMBL/GenBank/DDBJ databases">
        <title>The genome sequence of Colletotrichum fioriniae PJ7.</title>
        <authorList>
            <person name="Baroncelli R."/>
        </authorList>
    </citation>
    <scope>NUCLEOTIDE SEQUENCE [LARGE SCALE GENOMIC DNA]</scope>
    <source>
        <strain evidence="1 2">IMI 309622</strain>
    </source>
</reference>
<dbReference type="AlphaFoldDB" id="A0AAI9Z990"/>
<protein>
    <submittedName>
        <fullName evidence="1">Uncharacterized protein</fullName>
    </submittedName>
</protein>
<evidence type="ECO:0000313" key="2">
    <source>
        <dbReference type="Proteomes" id="UP001240678"/>
    </source>
</evidence>
<accession>A0AAI9Z990</accession>
<dbReference type="GeneID" id="85334147"/>